<evidence type="ECO:0000256" key="2">
    <source>
        <dbReference type="ARBA" id="ARBA00023015"/>
    </source>
</evidence>
<accession>A0A1C2D9B0</accession>
<proteinExistence type="inferred from homology"/>
<feature type="domain" description="HTH lysR-type" evidence="5">
    <location>
        <begin position="3"/>
        <end position="60"/>
    </location>
</feature>
<dbReference type="OrthoDB" id="9808620at2"/>
<evidence type="ECO:0000256" key="3">
    <source>
        <dbReference type="ARBA" id="ARBA00023125"/>
    </source>
</evidence>
<dbReference type="Proteomes" id="UP000095143">
    <property type="component" value="Unassembled WGS sequence"/>
</dbReference>
<dbReference type="GO" id="GO:0000976">
    <property type="term" value="F:transcription cis-regulatory region binding"/>
    <property type="evidence" value="ECO:0007669"/>
    <property type="project" value="TreeGrafter"/>
</dbReference>
<sequence length="306" mass="33683">MKLTLRQLDIFRSIAQLGSTTRASLALALSQSATSAALQELEGALGIQLFDRVGRRLVLNDNGQTLLPQAIRLLEAAAQIEEGFQTDTTARMRIGCSTTIGNYIMPLLIERLAARAPGIQVDVIMGNSADIAKQAAQLSIDIGLIEGPCRQPELTIRPWFEDELVIIAASNHPLAAQEKLTSDDLNAATWLIREDGSGTADEVLQWLLPYLGDWSDARRIGSSEAIKRMVVSGIGISCLSYWVVSDAIAEGKLRLLNHDLPPHKRQLHIVHHREKFISRSLEVFLRAVEDFEVNGAERLEITSNSM</sequence>
<dbReference type="GO" id="GO:0003700">
    <property type="term" value="F:DNA-binding transcription factor activity"/>
    <property type="evidence" value="ECO:0007669"/>
    <property type="project" value="InterPro"/>
</dbReference>
<dbReference type="InterPro" id="IPR005119">
    <property type="entry name" value="LysR_subst-bd"/>
</dbReference>
<evidence type="ECO:0000313" key="6">
    <source>
        <dbReference type="EMBL" id="OCX11263.1"/>
    </source>
</evidence>
<organism evidence="6 7">
    <name type="scientific">Pseudomonas graminis</name>
    <dbReference type="NCBI Taxonomy" id="158627"/>
    <lineage>
        <taxon>Bacteria</taxon>
        <taxon>Pseudomonadati</taxon>
        <taxon>Pseudomonadota</taxon>
        <taxon>Gammaproteobacteria</taxon>
        <taxon>Pseudomonadales</taxon>
        <taxon>Pseudomonadaceae</taxon>
        <taxon>Pseudomonas</taxon>
    </lineage>
</organism>
<dbReference type="Gene3D" id="3.40.190.10">
    <property type="entry name" value="Periplasmic binding protein-like II"/>
    <property type="match status" value="2"/>
</dbReference>
<evidence type="ECO:0000256" key="4">
    <source>
        <dbReference type="ARBA" id="ARBA00023163"/>
    </source>
</evidence>
<dbReference type="Gene3D" id="1.10.10.10">
    <property type="entry name" value="Winged helix-like DNA-binding domain superfamily/Winged helix DNA-binding domain"/>
    <property type="match status" value="1"/>
</dbReference>
<comment type="caution">
    <text evidence="6">The sequence shown here is derived from an EMBL/GenBank/DDBJ whole genome shotgun (WGS) entry which is preliminary data.</text>
</comment>
<evidence type="ECO:0000313" key="7">
    <source>
        <dbReference type="Proteomes" id="UP000095143"/>
    </source>
</evidence>
<dbReference type="PANTHER" id="PTHR30126:SF94">
    <property type="entry name" value="LYSR FAMILY TRANSCRIPTIONAL REGULATOR"/>
    <property type="match status" value="1"/>
</dbReference>
<dbReference type="InterPro" id="IPR036390">
    <property type="entry name" value="WH_DNA-bd_sf"/>
</dbReference>
<keyword evidence="4" id="KW-0804">Transcription</keyword>
<evidence type="ECO:0000259" key="5">
    <source>
        <dbReference type="PROSITE" id="PS50931"/>
    </source>
</evidence>
<dbReference type="Pfam" id="PF03466">
    <property type="entry name" value="LysR_substrate"/>
    <property type="match status" value="1"/>
</dbReference>
<dbReference type="SUPFAM" id="SSF53850">
    <property type="entry name" value="Periplasmic binding protein-like II"/>
    <property type="match status" value="1"/>
</dbReference>
<name>A0A1C2D9B0_9PSED</name>
<dbReference type="InterPro" id="IPR000847">
    <property type="entry name" value="LysR_HTH_N"/>
</dbReference>
<keyword evidence="3" id="KW-0238">DNA-binding</keyword>
<dbReference type="CDD" id="cd08420">
    <property type="entry name" value="PBP2_CysL_like"/>
    <property type="match status" value="1"/>
</dbReference>
<reference evidence="6 7" key="1">
    <citation type="submission" date="2016-08" db="EMBL/GenBank/DDBJ databases">
        <title>Whole genome sequence of Pseudomonas graminis strain UASWS1507, a potential biological control agent for agriculture.</title>
        <authorList>
            <person name="Crovadore J."/>
            <person name="Calmin G."/>
            <person name="Chablais R."/>
            <person name="Cochard B."/>
            <person name="Lefort F."/>
        </authorList>
    </citation>
    <scope>NUCLEOTIDE SEQUENCE [LARGE SCALE GENOMIC DNA]</scope>
    <source>
        <strain evidence="6 7">UASWS1507</strain>
    </source>
</reference>
<dbReference type="RefSeq" id="WP_065992360.1">
    <property type="nucleotide sequence ID" value="NZ_MDEN01000069.1"/>
</dbReference>
<comment type="similarity">
    <text evidence="1">Belongs to the LysR transcriptional regulatory family.</text>
</comment>
<dbReference type="PROSITE" id="PS50931">
    <property type="entry name" value="HTH_LYSR"/>
    <property type="match status" value="1"/>
</dbReference>
<dbReference type="InterPro" id="IPR036388">
    <property type="entry name" value="WH-like_DNA-bd_sf"/>
</dbReference>
<dbReference type="Pfam" id="PF00126">
    <property type="entry name" value="HTH_1"/>
    <property type="match status" value="1"/>
</dbReference>
<dbReference type="PRINTS" id="PR00039">
    <property type="entry name" value="HTHLYSR"/>
</dbReference>
<evidence type="ECO:0000256" key="1">
    <source>
        <dbReference type="ARBA" id="ARBA00009437"/>
    </source>
</evidence>
<dbReference type="AlphaFoldDB" id="A0A1C2D9B0"/>
<dbReference type="SUPFAM" id="SSF46785">
    <property type="entry name" value="Winged helix' DNA-binding domain"/>
    <property type="match status" value="1"/>
</dbReference>
<dbReference type="PANTHER" id="PTHR30126">
    <property type="entry name" value="HTH-TYPE TRANSCRIPTIONAL REGULATOR"/>
    <property type="match status" value="1"/>
</dbReference>
<protein>
    <submittedName>
        <fullName evidence="6">LysR family transcriptional regulator</fullName>
    </submittedName>
</protein>
<keyword evidence="2" id="KW-0805">Transcription regulation</keyword>
<gene>
    <name evidence="6" type="ORF">BBI10_23995</name>
</gene>
<dbReference type="NCBIfam" id="NF008095">
    <property type="entry name" value="PRK10837.1"/>
    <property type="match status" value="1"/>
</dbReference>
<dbReference type="EMBL" id="MDEN01000069">
    <property type="protein sequence ID" value="OCX11263.1"/>
    <property type="molecule type" value="Genomic_DNA"/>
</dbReference>